<sequence>MRMNLIITNIARRVNVTLLAGAAASTPLLHAQTATRTPDAEPLPDVVITATRAPKAIDKIPGAVMVIGQRELEGQYTLADDPSQALAIHVPSFSPSRQKMSAAGESLRGRVPLILLDGVPQSNPLRAGMREGYFADTAVIERVEVINGASAIQGMGATGGIINYITRSPKKNGTEHTAHVRMSNQFRSDSLDWKTGYSLAHKSDSFDLFGYAGVQRRGVGYDGRGRRLGLETVQGDTNDAGGHDLFLKIGKSFGDQRVSASYNRFKMEGDGDYRNVNAVLAQGIPTTAVEGTPPGAPARNAVETGSVEYRHDALAGGRFTAQLFKQDFASLYGATNTATFQDARIAPVGSLYDQSEIIADKYGAKLTYVRPDTLVQGLEVTAGFDLLHDSTRQQLSGTNRTWVPELNFTSRAPFAQFEYEVGPVTLRTGVRREDAKLDVDSYTTLASYGGRLVLGGQRSFTRNVRNIGAVWRFAPQWSMFVSSAEGFGLPDVGLVLRAVNRPGQSVASLFDMEPVVTRNNEIGVNWRGRQGNLGGSYYDSRSKLGTALRINSAGIGQLDRVPTHVHGWELVGDWRLDRAWTFTGSHARAIGKTATTAGAPIDVELGGRQIGPAKTVLGANWRLSPDGQLRLQATHLADRDINAGRMAGTAILEEHFKGYTLLDLVGGLQTRWGKVGVGIDNLLDRQYIHYYSQSANSREATAYFAGRGRTLSVNWSRGF</sequence>
<keyword evidence="6 11" id="KW-0798">TonB box</keyword>
<evidence type="ECO:0000256" key="8">
    <source>
        <dbReference type="ARBA" id="ARBA00023170"/>
    </source>
</evidence>
<dbReference type="Pfam" id="PF00593">
    <property type="entry name" value="TonB_dep_Rec_b-barrel"/>
    <property type="match status" value="1"/>
</dbReference>
<evidence type="ECO:0000256" key="4">
    <source>
        <dbReference type="ARBA" id="ARBA00022452"/>
    </source>
</evidence>
<dbReference type="STRING" id="1035707.SAMN05216552_10525"/>
<protein>
    <submittedName>
        <fullName evidence="15">Iron complex outermembrane recepter protein</fullName>
    </submittedName>
</protein>
<feature type="domain" description="TonB-dependent receptor-like beta-barrel" evidence="13">
    <location>
        <begin position="271"/>
        <end position="682"/>
    </location>
</feature>
<evidence type="ECO:0000256" key="11">
    <source>
        <dbReference type="RuleBase" id="RU003357"/>
    </source>
</evidence>
<dbReference type="AlphaFoldDB" id="A0A1I7M3F5"/>
<evidence type="ECO:0000256" key="7">
    <source>
        <dbReference type="ARBA" id="ARBA00023136"/>
    </source>
</evidence>
<feature type="domain" description="TonB-dependent receptor plug" evidence="14">
    <location>
        <begin position="58"/>
        <end position="161"/>
    </location>
</feature>
<dbReference type="InterPro" id="IPR039426">
    <property type="entry name" value="TonB-dep_rcpt-like"/>
</dbReference>
<keyword evidence="8" id="KW-0675">Receptor</keyword>
<keyword evidence="9 10" id="KW-0998">Cell outer membrane</keyword>
<evidence type="ECO:0000313" key="15">
    <source>
        <dbReference type="EMBL" id="SFV16433.1"/>
    </source>
</evidence>
<dbReference type="GO" id="GO:0009279">
    <property type="term" value="C:cell outer membrane"/>
    <property type="evidence" value="ECO:0007669"/>
    <property type="project" value="UniProtKB-SubCell"/>
</dbReference>
<dbReference type="Gene3D" id="2.40.170.20">
    <property type="entry name" value="TonB-dependent receptor, beta-barrel domain"/>
    <property type="match status" value="1"/>
</dbReference>
<evidence type="ECO:0000256" key="6">
    <source>
        <dbReference type="ARBA" id="ARBA00023077"/>
    </source>
</evidence>
<evidence type="ECO:0000313" key="16">
    <source>
        <dbReference type="Proteomes" id="UP000199391"/>
    </source>
</evidence>
<gene>
    <name evidence="15" type="ORF">SAMN05216552_10525</name>
</gene>
<feature type="chain" id="PRO_5011499718" evidence="12">
    <location>
        <begin position="32"/>
        <end position="719"/>
    </location>
</feature>
<dbReference type="PROSITE" id="PS52016">
    <property type="entry name" value="TONB_DEPENDENT_REC_3"/>
    <property type="match status" value="1"/>
</dbReference>
<dbReference type="GO" id="GO:0015344">
    <property type="term" value="F:siderophore uptake transmembrane transporter activity"/>
    <property type="evidence" value="ECO:0007669"/>
    <property type="project" value="TreeGrafter"/>
</dbReference>
<evidence type="ECO:0000259" key="13">
    <source>
        <dbReference type="Pfam" id="PF00593"/>
    </source>
</evidence>
<evidence type="ECO:0000256" key="10">
    <source>
        <dbReference type="PROSITE-ProRule" id="PRU01360"/>
    </source>
</evidence>
<dbReference type="InterPro" id="IPR037066">
    <property type="entry name" value="Plug_dom_sf"/>
</dbReference>
<name>A0A1I7M3F5_9BURK</name>
<dbReference type="Gene3D" id="2.170.130.10">
    <property type="entry name" value="TonB-dependent receptor, plug domain"/>
    <property type="match status" value="1"/>
</dbReference>
<keyword evidence="5 10" id="KW-0812">Transmembrane</keyword>
<dbReference type="PANTHER" id="PTHR30069:SF42">
    <property type="entry name" value="FERRIC AEROBACTIN RECEPTOR"/>
    <property type="match status" value="1"/>
</dbReference>
<keyword evidence="16" id="KW-1185">Reference proteome</keyword>
<reference evidence="16" key="1">
    <citation type="submission" date="2016-10" db="EMBL/GenBank/DDBJ databases">
        <authorList>
            <person name="Varghese N."/>
            <person name="Submissions S."/>
        </authorList>
    </citation>
    <scope>NUCLEOTIDE SEQUENCE [LARGE SCALE GENOMIC DNA]</scope>
    <source>
        <strain evidence="16">CGMCC 1.11014</strain>
    </source>
</reference>
<evidence type="ECO:0000259" key="14">
    <source>
        <dbReference type="Pfam" id="PF07715"/>
    </source>
</evidence>
<comment type="subcellular location">
    <subcellularLocation>
        <location evidence="1 10">Cell outer membrane</location>
        <topology evidence="1 10">Multi-pass membrane protein</topology>
    </subcellularLocation>
</comment>
<dbReference type="PANTHER" id="PTHR30069">
    <property type="entry name" value="TONB-DEPENDENT OUTER MEMBRANE RECEPTOR"/>
    <property type="match status" value="1"/>
</dbReference>
<dbReference type="EMBL" id="FPBO01000052">
    <property type="protein sequence ID" value="SFV16433.1"/>
    <property type="molecule type" value="Genomic_DNA"/>
</dbReference>
<dbReference type="InterPro" id="IPR012910">
    <property type="entry name" value="Plug_dom"/>
</dbReference>
<dbReference type="GO" id="GO:0044718">
    <property type="term" value="P:siderophore transmembrane transport"/>
    <property type="evidence" value="ECO:0007669"/>
    <property type="project" value="TreeGrafter"/>
</dbReference>
<evidence type="ECO:0000256" key="9">
    <source>
        <dbReference type="ARBA" id="ARBA00023237"/>
    </source>
</evidence>
<evidence type="ECO:0000256" key="1">
    <source>
        <dbReference type="ARBA" id="ARBA00004571"/>
    </source>
</evidence>
<accession>A0A1I7M3F5</accession>
<evidence type="ECO:0000256" key="2">
    <source>
        <dbReference type="ARBA" id="ARBA00009810"/>
    </source>
</evidence>
<organism evidence="15 16">
    <name type="scientific">Pseudoduganella namucuonensis</name>
    <dbReference type="NCBI Taxonomy" id="1035707"/>
    <lineage>
        <taxon>Bacteria</taxon>
        <taxon>Pseudomonadati</taxon>
        <taxon>Pseudomonadota</taxon>
        <taxon>Betaproteobacteria</taxon>
        <taxon>Burkholderiales</taxon>
        <taxon>Oxalobacteraceae</taxon>
        <taxon>Telluria group</taxon>
        <taxon>Pseudoduganella</taxon>
    </lineage>
</organism>
<keyword evidence="3 10" id="KW-0813">Transport</keyword>
<comment type="similarity">
    <text evidence="2 10 11">Belongs to the TonB-dependent receptor family.</text>
</comment>
<dbReference type="InterPro" id="IPR036942">
    <property type="entry name" value="Beta-barrel_TonB_sf"/>
</dbReference>
<dbReference type="InterPro" id="IPR000531">
    <property type="entry name" value="Beta-barrel_TonB"/>
</dbReference>
<keyword evidence="7 10" id="KW-0472">Membrane</keyword>
<dbReference type="SUPFAM" id="SSF56935">
    <property type="entry name" value="Porins"/>
    <property type="match status" value="1"/>
</dbReference>
<evidence type="ECO:0000256" key="3">
    <source>
        <dbReference type="ARBA" id="ARBA00022448"/>
    </source>
</evidence>
<dbReference type="Proteomes" id="UP000199391">
    <property type="component" value="Unassembled WGS sequence"/>
</dbReference>
<proteinExistence type="inferred from homology"/>
<feature type="signal peptide" evidence="12">
    <location>
        <begin position="1"/>
        <end position="31"/>
    </location>
</feature>
<evidence type="ECO:0000256" key="5">
    <source>
        <dbReference type="ARBA" id="ARBA00022692"/>
    </source>
</evidence>
<evidence type="ECO:0000256" key="12">
    <source>
        <dbReference type="SAM" id="SignalP"/>
    </source>
</evidence>
<keyword evidence="4 10" id="KW-1134">Transmembrane beta strand</keyword>
<keyword evidence="12" id="KW-0732">Signal</keyword>
<dbReference type="Pfam" id="PF07715">
    <property type="entry name" value="Plug"/>
    <property type="match status" value="1"/>
</dbReference>